<protein>
    <submittedName>
        <fullName evidence="2">Uncharacterized protein</fullName>
    </submittedName>
</protein>
<sequence length="99" mass="11040">MTHADLLARIERFLSHTDMSASYFGHRAVGNSKLVKRLRMGRTVEIATAEKLLRFMQAEMAVRKSKARRLLRRAPEGVFEQRGPMTEAPGGSPEQGATA</sequence>
<dbReference type="STRING" id="460265.Mnod_2631"/>
<dbReference type="KEGG" id="mno:Mnod_2631"/>
<dbReference type="EMBL" id="CP001349">
    <property type="protein sequence ID" value="ACL57594.1"/>
    <property type="molecule type" value="Genomic_DNA"/>
</dbReference>
<organism evidence="2 3">
    <name type="scientific">Methylobacterium nodulans (strain LMG 21967 / CNCM I-2342 / ORS 2060)</name>
    <dbReference type="NCBI Taxonomy" id="460265"/>
    <lineage>
        <taxon>Bacteria</taxon>
        <taxon>Pseudomonadati</taxon>
        <taxon>Pseudomonadota</taxon>
        <taxon>Alphaproteobacteria</taxon>
        <taxon>Hyphomicrobiales</taxon>
        <taxon>Methylobacteriaceae</taxon>
        <taxon>Methylobacterium</taxon>
    </lineage>
</organism>
<dbReference type="Proteomes" id="UP000008207">
    <property type="component" value="Chromosome"/>
</dbReference>
<accession>B8IE48</accession>
<proteinExistence type="predicted"/>
<dbReference type="HOGENOM" id="CLU_2317066_0_0_5"/>
<dbReference type="OrthoDB" id="7376075at2"/>
<dbReference type="RefSeq" id="WP_015929273.1">
    <property type="nucleotide sequence ID" value="NC_011894.1"/>
</dbReference>
<evidence type="ECO:0000313" key="3">
    <source>
        <dbReference type="Proteomes" id="UP000008207"/>
    </source>
</evidence>
<name>B8IE48_METNO</name>
<evidence type="ECO:0000256" key="1">
    <source>
        <dbReference type="SAM" id="MobiDB-lite"/>
    </source>
</evidence>
<evidence type="ECO:0000313" key="2">
    <source>
        <dbReference type="EMBL" id="ACL57594.1"/>
    </source>
</evidence>
<reference evidence="2 3" key="1">
    <citation type="submission" date="2009-01" db="EMBL/GenBank/DDBJ databases">
        <title>Complete sequence of chromosome of Methylobacterium nodulans ORS 2060.</title>
        <authorList>
            <consortium name="US DOE Joint Genome Institute"/>
            <person name="Lucas S."/>
            <person name="Copeland A."/>
            <person name="Lapidus A."/>
            <person name="Glavina del Rio T."/>
            <person name="Dalin E."/>
            <person name="Tice H."/>
            <person name="Bruce D."/>
            <person name="Goodwin L."/>
            <person name="Pitluck S."/>
            <person name="Sims D."/>
            <person name="Brettin T."/>
            <person name="Detter J.C."/>
            <person name="Han C."/>
            <person name="Larimer F."/>
            <person name="Land M."/>
            <person name="Hauser L."/>
            <person name="Kyrpides N."/>
            <person name="Ivanova N."/>
            <person name="Marx C.J."/>
            <person name="Richardson P."/>
        </authorList>
    </citation>
    <scope>NUCLEOTIDE SEQUENCE [LARGE SCALE GENOMIC DNA]</scope>
    <source>
        <strain evidence="3">LMG 21967 / CNCM I-2342 / ORS 2060</strain>
    </source>
</reference>
<feature type="region of interest" description="Disordered" evidence="1">
    <location>
        <begin position="73"/>
        <end position="99"/>
    </location>
</feature>
<dbReference type="AlphaFoldDB" id="B8IE48"/>
<keyword evidence="3" id="KW-1185">Reference proteome</keyword>
<gene>
    <name evidence="2" type="ordered locus">Mnod_2631</name>
</gene>